<keyword evidence="5" id="KW-0347">Helicase</keyword>
<dbReference type="GO" id="GO:0003677">
    <property type="term" value="F:DNA binding"/>
    <property type="evidence" value="ECO:0007669"/>
    <property type="project" value="UniProtKB-KW"/>
</dbReference>
<proteinExistence type="predicted"/>
<evidence type="ECO:0000256" key="7">
    <source>
        <dbReference type="ARBA" id="ARBA00022840"/>
    </source>
</evidence>
<evidence type="ECO:0000256" key="6">
    <source>
        <dbReference type="ARBA" id="ARBA00022839"/>
    </source>
</evidence>
<evidence type="ECO:0000313" key="10">
    <source>
        <dbReference type="EMBL" id="TWS27095.1"/>
    </source>
</evidence>
<keyword evidence="3" id="KW-0227">DNA damage</keyword>
<feature type="non-terminal residue" evidence="10">
    <location>
        <position position="270"/>
    </location>
</feature>
<dbReference type="Gene3D" id="1.10.10.160">
    <property type="match status" value="1"/>
</dbReference>
<comment type="caution">
    <text evidence="10">The sequence shown here is derived from an EMBL/GenBank/DDBJ whole genome shotgun (WGS) entry which is preliminary data.</text>
</comment>
<dbReference type="GO" id="GO:0006310">
    <property type="term" value="P:DNA recombination"/>
    <property type="evidence" value="ECO:0007669"/>
    <property type="project" value="TreeGrafter"/>
</dbReference>
<keyword evidence="7" id="KW-0067">ATP-binding</keyword>
<accession>A0A5C5RY08</accession>
<evidence type="ECO:0000256" key="5">
    <source>
        <dbReference type="ARBA" id="ARBA00022806"/>
    </source>
</evidence>
<reference evidence="10 11" key="1">
    <citation type="submission" date="2019-06" db="EMBL/GenBank/DDBJ databases">
        <title>Tsukamurella conjunctivitidis sp. nov., Tsukamurella assacharolytica sp. nov. and Tsukamurella sputae sp. nov. isolated from patients with conjunctivitis, bacteraemia (lymphoma) and respiratory infection (sputum) in Hong Kong.</title>
        <authorList>
            <person name="Teng J.L.L."/>
            <person name="Lee H.H."/>
            <person name="Fong J.Y.H."/>
            <person name="Fok K.M.N."/>
            <person name="Lau S.K.P."/>
            <person name="Woo P.C.Y."/>
        </authorList>
    </citation>
    <scope>NUCLEOTIDE SEQUENCE [LARGE SCALE GENOMIC DNA]</scope>
    <source>
        <strain evidence="10 11">HKU72</strain>
    </source>
</reference>
<keyword evidence="2" id="KW-0547">Nucleotide-binding</keyword>
<evidence type="ECO:0000256" key="4">
    <source>
        <dbReference type="ARBA" id="ARBA00022801"/>
    </source>
</evidence>
<keyword evidence="8" id="KW-0238">DNA-binding</keyword>
<dbReference type="Proteomes" id="UP000319375">
    <property type="component" value="Unassembled WGS sequence"/>
</dbReference>
<evidence type="ECO:0000256" key="2">
    <source>
        <dbReference type="ARBA" id="ARBA00022741"/>
    </source>
</evidence>
<dbReference type="RefSeq" id="WP_146488726.1">
    <property type="nucleotide sequence ID" value="NZ_VIGX01000017.1"/>
</dbReference>
<dbReference type="PANTHER" id="PTHR30591">
    <property type="entry name" value="RECBCD ENZYME SUBUNIT RECC"/>
    <property type="match status" value="1"/>
</dbReference>
<dbReference type="PANTHER" id="PTHR30591:SF1">
    <property type="entry name" value="RECBCD ENZYME SUBUNIT RECC"/>
    <property type="match status" value="1"/>
</dbReference>
<evidence type="ECO:0000256" key="9">
    <source>
        <dbReference type="ARBA" id="ARBA00023204"/>
    </source>
</evidence>
<keyword evidence="11" id="KW-1185">Reference proteome</keyword>
<keyword evidence="1" id="KW-0540">Nuclease</keyword>
<dbReference type="Gene3D" id="3.40.50.10930">
    <property type="match status" value="1"/>
</dbReference>
<keyword evidence="6 10" id="KW-0269">Exonuclease</keyword>
<keyword evidence="4" id="KW-0378">Hydrolase</keyword>
<dbReference type="GO" id="GO:0004527">
    <property type="term" value="F:exonuclease activity"/>
    <property type="evidence" value="ECO:0007669"/>
    <property type="project" value="UniProtKB-KW"/>
</dbReference>
<evidence type="ECO:0000256" key="8">
    <source>
        <dbReference type="ARBA" id="ARBA00023125"/>
    </source>
</evidence>
<organism evidence="10 11">
    <name type="scientific">Tsukamurella conjunctivitidis</name>
    <dbReference type="NCBI Taxonomy" id="2592068"/>
    <lineage>
        <taxon>Bacteria</taxon>
        <taxon>Bacillati</taxon>
        <taxon>Actinomycetota</taxon>
        <taxon>Actinomycetes</taxon>
        <taxon>Mycobacteriales</taxon>
        <taxon>Tsukamurellaceae</taxon>
        <taxon>Tsukamurella</taxon>
    </lineage>
</organism>
<dbReference type="GO" id="GO:0006281">
    <property type="term" value="P:DNA repair"/>
    <property type="evidence" value="ECO:0007669"/>
    <property type="project" value="UniProtKB-KW"/>
</dbReference>
<dbReference type="InterPro" id="IPR027417">
    <property type="entry name" value="P-loop_NTPase"/>
</dbReference>
<sequence length="270" mass="28631">MLTVHRSERGDVLLDALAEVLAVPGADPFVPDLIAVPARGVERWIIQGLASRLGIAANIEFPTPARLVADAVGAASGIAPDDDPWRGERLVWLVLTAIDAMAFEPGGAVLARHLGVSRPGGWAEQPGHRPRRRYPTAELLAGLLRSYGANRPGMLADWAGGRDTDGLGGDLPEDLRWQAELFRRVRDLAGVPSPAERLDDACARLRDEPGLVGLPARLSVYGPTRLPSDQVAVFSALAAGRELHVWLPHPSPALWSALAGGAVRADGPAP</sequence>
<dbReference type="SUPFAM" id="SSF52540">
    <property type="entry name" value="P-loop containing nucleoside triphosphate hydrolases"/>
    <property type="match status" value="1"/>
</dbReference>
<dbReference type="GO" id="GO:0005524">
    <property type="term" value="F:ATP binding"/>
    <property type="evidence" value="ECO:0007669"/>
    <property type="project" value="UniProtKB-KW"/>
</dbReference>
<protein>
    <submittedName>
        <fullName evidence="10">Exonuclease V subunit gamma</fullName>
    </submittedName>
</protein>
<dbReference type="InterPro" id="IPR013986">
    <property type="entry name" value="DExx_box_DNA_helicase_dom_sf"/>
</dbReference>
<dbReference type="GO" id="GO:0004386">
    <property type="term" value="F:helicase activity"/>
    <property type="evidence" value="ECO:0007669"/>
    <property type="project" value="UniProtKB-KW"/>
</dbReference>
<evidence type="ECO:0000256" key="3">
    <source>
        <dbReference type="ARBA" id="ARBA00022763"/>
    </source>
</evidence>
<dbReference type="EMBL" id="VIGX01000017">
    <property type="protein sequence ID" value="TWS27095.1"/>
    <property type="molecule type" value="Genomic_DNA"/>
</dbReference>
<keyword evidence="9" id="KW-0234">DNA repair</keyword>
<name>A0A5C5RY08_9ACTN</name>
<evidence type="ECO:0000313" key="11">
    <source>
        <dbReference type="Proteomes" id="UP000319375"/>
    </source>
</evidence>
<dbReference type="Pfam" id="PF04257">
    <property type="entry name" value="Exonuc_V_gamma"/>
    <property type="match status" value="1"/>
</dbReference>
<dbReference type="AlphaFoldDB" id="A0A5C5RY08"/>
<gene>
    <name evidence="10" type="ORF">FK530_19930</name>
</gene>
<evidence type="ECO:0000256" key="1">
    <source>
        <dbReference type="ARBA" id="ARBA00022722"/>
    </source>
</evidence>